<dbReference type="Gene3D" id="2.40.70.10">
    <property type="entry name" value="Acid Proteases"/>
    <property type="match status" value="1"/>
</dbReference>
<dbReference type="EMBL" id="JABANN010000066">
    <property type="protein sequence ID" value="KAF4672799.1"/>
    <property type="molecule type" value="Genomic_DNA"/>
</dbReference>
<dbReference type="PANTHER" id="PTHR47966">
    <property type="entry name" value="BETA-SITE APP-CLEAVING ENZYME, ISOFORM A-RELATED"/>
    <property type="match status" value="1"/>
</dbReference>
<dbReference type="GO" id="GO:0004190">
    <property type="term" value="F:aspartic-type endopeptidase activity"/>
    <property type="evidence" value="ECO:0007669"/>
    <property type="project" value="UniProtKB-KW"/>
</dbReference>
<dbReference type="GO" id="GO:0006508">
    <property type="term" value="P:proteolysis"/>
    <property type="evidence" value="ECO:0007669"/>
    <property type="project" value="UniProtKB-KW"/>
</dbReference>
<evidence type="ECO:0000256" key="3">
    <source>
        <dbReference type="ARBA" id="ARBA00022750"/>
    </source>
</evidence>
<gene>
    <name evidence="6" type="ORF">FOL46_008339</name>
</gene>
<dbReference type="InterPro" id="IPR001461">
    <property type="entry name" value="Aspartic_peptidase_A1"/>
</dbReference>
<evidence type="ECO:0000259" key="5">
    <source>
        <dbReference type="PROSITE" id="PS51767"/>
    </source>
</evidence>
<keyword evidence="2" id="KW-0645">Protease</keyword>
<dbReference type="SUPFAM" id="SSF50630">
    <property type="entry name" value="Acid proteases"/>
    <property type="match status" value="1"/>
</dbReference>
<dbReference type="PANTHER" id="PTHR47966:SF51">
    <property type="entry name" value="BETA-SITE APP-CLEAVING ENZYME, ISOFORM A-RELATED"/>
    <property type="match status" value="1"/>
</dbReference>
<evidence type="ECO:0000313" key="6">
    <source>
        <dbReference type="EMBL" id="KAF4672799.1"/>
    </source>
</evidence>
<dbReference type="PROSITE" id="PS51767">
    <property type="entry name" value="PEPTIDASE_A1"/>
    <property type="match status" value="1"/>
</dbReference>
<evidence type="ECO:0000256" key="2">
    <source>
        <dbReference type="ARBA" id="ARBA00022670"/>
    </source>
</evidence>
<comment type="similarity">
    <text evidence="1">Belongs to the peptidase A1 family.</text>
</comment>
<organism evidence="6 7">
    <name type="scientific">Perkinsus olseni</name>
    <name type="common">Perkinsus atlanticus</name>
    <dbReference type="NCBI Taxonomy" id="32597"/>
    <lineage>
        <taxon>Eukaryota</taxon>
        <taxon>Sar</taxon>
        <taxon>Alveolata</taxon>
        <taxon>Perkinsozoa</taxon>
        <taxon>Perkinsea</taxon>
        <taxon>Perkinsida</taxon>
        <taxon>Perkinsidae</taxon>
        <taxon>Perkinsus</taxon>
    </lineage>
</organism>
<dbReference type="InterPro" id="IPR034164">
    <property type="entry name" value="Pepsin-like_dom"/>
</dbReference>
<evidence type="ECO:0000256" key="4">
    <source>
        <dbReference type="ARBA" id="ARBA00022801"/>
    </source>
</evidence>
<proteinExistence type="inferred from homology"/>
<dbReference type="InterPro" id="IPR033121">
    <property type="entry name" value="PEPTIDASE_A1"/>
</dbReference>
<name>A0A7J6MMH7_PEROL</name>
<dbReference type="CDD" id="cd05471">
    <property type="entry name" value="pepsin_like"/>
    <property type="match status" value="1"/>
</dbReference>
<feature type="domain" description="Peptidase A1" evidence="5">
    <location>
        <begin position="100"/>
        <end position="437"/>
    </location>
</feature>
<evidence type="ECO:0000313" key="7">
    <source>
        <dbReference type="Proteomes" id="UP000572268"/>
    </source>
</evidence>
<comment type="caution">
    <text evidence="6">The sequence shown here is derived from an EMBL/GenBank/DDBJ whole genome shotgun (WGS) entry which is preliminary data.</text>
</comment>
<sequence length="439" mass="48402">MRSVTFLLVGVAGQDPPFANSLTPPENIPEWDDYCKYKNGPESYCKYELEPMLCQGGDQACGDGPVPSVGVEATTLTLDAAVGNAMGVITLPLMDGESLLYARLNISAQIVDLAIDTGTISFHGVGQNFYEKRCRRTYFKECYRLGPQELRAMKNGTLEDKGYSNSLMKRIYAVRGDVSFTSAAQTAVNMRFGVVTDAWYITPEGLLKNRGEDVHSLLGFGFPRRGSDTFLEQLLAAKVINKTGFTITVDNDGGGKLVIGSLKPRSPTETGSLVYLPLTSIPYKSQKWDVSVARVFIHAVGRSPHNIRVNSSVLIDSGSPGVAAPQLFVDKLFSVFTRNWRKTHRGNPDHKRNEYGLLIDCDDTEYVPDLSVRFYTGLARTMLLTIPKRHLVAPVLAPSGHTCLISAKVWPSWVFGMPIFRGRSIRFDVDNKAIGFILT</sequence>
<evidence type="ECO:0000256" key="1">
    <source>
        <dbReference type="ARBA" id="ARBA00007447"/>
    </source>
</evidence>
<accession>A0A7J6MMH7</accession>
<keyword evidence="4" id="KW-0378">Hydrolase</keyword>
<keyword evidence="3" id="KW-0064">Aspartyl protease</keyword>
<reference evidence="6 7" key="1">
    <citation type="submission" date="2020-04" db="EMBL/GenBank/DDBJ databases">
        <title>Perkinsus olseni comparative genomics.</title>
        <authorList>
            <person name="Bogema D.R."/>
        </authorList>
    </citation>
    <scope>NUCLEOTIDE SEQUENCE [LARGE SCALE GENOMIC DNA]</scope>
    <source>
        <strain evidence="6">ATCC PRA-31</strain>
    </source>
</reference>
<dbReference type="Proteomes" id="UP000572268">
    <property type="component" value="Unassembled WGS sequence"/>
</dbReference>
<dbReference type="Pfam" id="PF00026">
    <property type="entry name" value="Asp"/>
    <property type="match status" value="1"/>
</dbReference>
<dbReference type="InterPro" id="IPR021109">
    <property type="entry name" value="Peptidase_aspartic_dom_sf"/>
</dbReference>
<protein>
    <recommendedName>
        <fullName evidence="5">Peptidase A1 domain-containing protein</fullName>
    </recommendedName>
</protein>
<dbReference type="AlphaFoldDB" id="A0A7J6MMH7"/>